<gene>
    <name evidence="2" type="ORF">DFR68_103657</name>
</gene>
<organism evidence="2 3">
    <name type="scientific">Nocardia mexicana</name>
    <dbReference type="NCBI Taxonomy" id="279262"/>
    <lineage>
        <taxon>Bacteria</taxon>
        <taxon>Bacillati</taxon>
        <taxon>Actinomycetota</taxon>
        <taxon>Actinomycetes</taxon>
        <taxon>Mycobacteriales</taxon>
        <taxon>Nocardiaceae</taxon>
        <taxon>Nocardia</taxon>
    </lineage>
</organism>
<dbReference type="STRING" id="1210089.GCA_001613165_00174"/>
<dbReference type="EMBL" id="QQAZ01000003">
    <property type="protein sequence ID" value="RDI53269.1"/>
    <property type="molecule type" value="Genomic_DNA"/>
</dbReference>
<dbReference type="RefSeq" id="WP_068012635.1">
    <property type="nucleotide sequence ID" value="NZ_QQAZ01000003.1"/>
</dbReference>
<evidence type="ECO:0000313" key="3">
    <source>
        <dbReference type="Proteomes" id="UP000255355"/>
    </source>
</evidence>
<dbReference type="InterPro" id="IPR000182">
    <property type="entry name" value="GNAT_dom"/>
</dbReference>
<dbReference type="AlphaFoldDB" id="A0A370H9R2"/>
<evidence type="ECO:0000313" key="2">
    <source>
        <dbReference type="EMBL" id="RDI53269.1"/>
    </source>
</evidence>
<dbReference type="CDD" id="cd04301">
    <property type="entry name" value="NAT_SF"/>
    <property type="match status" value="1"/>
</dbReference>
<dbReference type="PROSITE" id="PS51186">
    <property type="entry name" value="GNAT"/>
    <property type="match status" value="1"/>
</dbReference>
<dbReference type="SUPFAM" id="SSF55729">
    <property type="entry name" value="Acyl-CoA N-acyltransferases (Nat)"/>
    <property type="match status" value="1"/>
</dbReference>
<dbReference type="GO" id="GO:0016747">
    <property type="term" value="F:acyltransferase activity, transferring groups other than amino-acyl groups"/>
    <property type="evidence" value="ECO:0007669"/>
    <property type="project" value="InterPro"/>
</dbReference>
<name>A0A370H9R2_9NOCA</name>
<protein>
    <submittedName>
        <fullName evidence="2">Acetyltransferase (GNAT) family protein</fullName>
    </submittedName>
</protein>
<proteinExistence type="predicted"/>
<reference evidence="2 3" key="1">
    <citation type="submission" date="2018-07" db="EMBL/GenBank/DDBJ databases">
        <title>Genomic Encyclopedia of Type Strains, Phase IV (KMG-IV): sequencing the most valuable type-strain genomes for metagenomic binning, comparative biology and taxonomic classification.</title>
        <authorList>
            <person name="Goeker M."/>
        </authorList>
    </citation>
    <scope>NUCLEOTIDE SEQUENCE [LARGE SCALE GENOMIC DNA]</scope>
    <source>
        <strain evidence="2 3">DSM 44952</strain>
    </source>
</reference>
<dbReference type="Proteomes" id="UP000255355">
    <property type="component" value="Unassembled WGS sequence"/>
</dbReference>
<dbReference type="InterPro" id="IPR016181">
    <property type="entry name" value="Acyl_CoA_acyltransferase"/>
</dbReference>
<keyword evidence="3" id="KW-1185">Reference proteome</keyword>
<sequence length="145" mass="16200">MTDIREIPEGQTKLAAPALLELRPQWKTTDALVELVDRRLRPGGYRIVGAFDDDHDVAVSILGFRDAWAAAWGHHLYVDDVSTLPEARGRGHADRLVSWIEAEARRLGCESVELVSAVGAHRAAAHRLYMRHHLTITAHHFTLAL</sequence>
<dbReference type="OrthoDB" id="9805924at2"/>
<accession>A0A370H9R2</accession>
<comment type="caution">
    <text evidence="2">The sequence shown here is derived from an EMBL/GenBank/DDBJ whole genome shotgun (WGS) entry which is preliminary data.</text>
</comment>
<keyword evidence="2" id="KW-0808">Transferase</keyword>
<evidence type="ECO:0000259" key="1">
    <source>
        <dbReference type="PROSITE" id="PS51186"/>
    </source>
</evidence>
<dbReference type="Pfam" id="PF00583">
    <property type="entry name" value="Acetyltransf_1"/>
    <property type="match status" value="1"/>
</dbReference>
<dbReference type="Gene3D" id="3.40.630.30">
    <property type="match status" value="1"/>
</dbReference>
<feature type="domain" description="N-acetyltransferase" evidence="1">
    <location>
        <begin position="2"/>
        <end position="145"/>
    </location>
</feature>